<keyword evidence="2" id="KW-1185">Reference proteome</keyword>
<evidence type="ECO:0000313" key="1">
    <source>
        <dbReference type="EMBL" id="MDI9235193.1"/>
    </source>
</evidence>
<evidence type="ECO:0000313" key="2">
    <source>
        <dbReference type="Proteomes" id="UP001431902"/>
    </source>
</evidence>
<dbReference type="NCBIfam" id="TIGR02532">
    <property type="entry name" value="IV_pilin_GFxxxE"/>
    <property type="match status" value="1"/>
</dbReference>
<proteinExistence type="predicted"/>
<accession>A0ABT6XAL7</accession>
<name>A0ABT6XAL7_9BURK</name>
<reference evidence="1" key="1">
    <citation type="submission" date="2023-05" db="EMBL/GenBank/DDBJ databases">
        <title>Limnohabitans sp. strain HM2-2 Genome sequencing and assembly.</title>
        <authorList>
            <person name="Jung Y."/>
        </authorList>
    </citation>
    <scope>NUCLEOTIDE SEQUENCE</scope>
    <source>
        <strain evidence="1">HM2-2</strain>
    </source>
</reference>
<dbReference type="EMBL" id="JASGBH010000015">
    <property type="protein sequence ID" value="MDI9235193.1"/>
    <property type="molecule type" value="Genomic_DNA"/>
</dbReference>
<gene>
    <name evidence="1" type="ORF">QLQ16_15250</name>
</gene>
<dbReference type="Pfam" id="PF07963">
    <property type="entry name" value="N_methyl"/>
    <property type="match status" value="1"/>
</dbReference>
<dbReference type="PROSITE" id="PS00409">
    <property type="entry name" value="PROKAR_NTER_METHYL"/>
    <property type="match status" value="1"/>
</dbReference>
<organism evidence="1 2">
    <name type="scientific">Limnohabitans lacus</name>
    <dbReference type="NCBI Taxonomy" id="3045173"/>
    <lineage>
        <taxon>Bacteria</taxon>
        <taxon>Pseudomonadati</taxon>
        <taxon>Pseudomonadota</taxon>
        <taxon>Betaproteobacteria</taxon>
        <taxon>Burkholderiales</taxon>
        <taxon>Comamonadaceae</taxon>
        <taxon>Limnohabitans</taxon>
    </lineage>
</organism>
<protein>
    <submittedName>
        <fullName evidence="1">Prepilin-type N-terminal cleavage/methylation domain-containing protein</fullName>
    </submittedName>
</protein>
<comment type="caution">
    <text evidence="1">The sequence shown here is derived from an EMBL/GenBank/DDBJ whole genome shotgun (WGS) entry which is preliminary data.</text>
</comment>
<sequence>MSTFLARPHPPRRTRRHQAGFSLPEMMVAMALAALFMSTITDALNPALAFFGKQDTTAKLADLRMALESAYKEDVKLVDAAAGAVFTVTAGVISPVAPNANGRCATPATTFAPLARYLPSSSAASATDGWGQGLCVYITTRQSWTVNGLTYPYHTIAVVSAGYDGAVDAATALSAAGILTLGGDDKGIVIDGRKLVGDLVNTAMEQISRASTALASYFVTRYQSNPSRDMGVDYFARTNRAGAVSAEFDSAGSMPSTGGAAVPITNGQAHTVLGLSVADVTDPWGGTLLLDNSSDAVRNPQNATASMRSPGYTARISTTLPSGSVLERTVVGSY</sequence>
<dbReference type="Proteomes" id="UP001431902">
    <property type="component" value="Unassembled WGS sequence"/>
</dbReference>
<dbReference type="InterPro" id="IPR012902">
    <property type="entry name" value="N_methyl_site"/>
</dbReference>
<dbReference type="RefSeq" id="WP_283225522.1">
    <property type="nucleotide sequence ID" value="NZ_JASGBH010000015.1"/>
</dbReference>